<dbReference type="PANTHER" id="PTHR18964:SF149">
    <property type="entry name" value="BIFUNCTIONAL UDP-N-ACETYLGLUCOSAMINE 2-EPIMERASE_N-ACETYLMANNOSAMINE KINASE"/>
    <property type="match status" value="1"/>
</dbReference>
<dbReference type="EMBL" id="RYZH01000030">
    <property type="protein sequence ID" value="RUL86713.1"/>
    <property type="molecule type" value="Genomic_DNA"/>
</dbReference>
<gene>
    <name evidence="2" type="ORF">TsocGM_15495</name>
</gene>
<name>A0A432MHX3_9BACT</name>
<dbReference type="InterPro" id="IPR043129">
    <property type="entry name" value="ATPase_NBD"/>
</dbReference>
<dbReference type="PANTHER" id="PTHR18964">
    <property type="entry name" value="ROK (REPRESSOR, ORF, KINASE) FAMILY"/>
    <property type="match status" value="1"/>
</dbReference>
<dbReference type="AlphaFoldDB" id="A0A432MHX3"/>
<evidence type="ECO:0000313" key="3">
    <source>
        <dbReference type="Proteomes" id="UP000280296"/>
    </source>
</evidence>
<keyword evidence="3" id="KW-1185">Reference proteome</keyword>
<organism evidence="2 3">
    <name type="scientific">Tautonia sociabilis</name>
    <dbReference type="NCBI Taxonomy" id="2080755"/>
    <lineage>
        <taxon>Bacteria</taxon>
        <taxon>Pseudomonadati</taxon>
        <taxon>Planctomycetota</taxon>
        <taxon>Planctomycetia</taxon>
        <taxon>Isosphaerales</taxon>
        <taxon>Isosphaeraceae</taxon>
        <taxon>Tautonia</taxon>
    </lineage>
</organism>
<comment type="caution">
    <text evidence="2">The sequence shown here is derived from an EMBL/GenBank/DDBJ whole genome shotgun (WGS) entry which is preliminary data.</text>
</comment>
<reference evidence="2 3" key="1">
    <citation type="submission" date="2018-12" db="EMBL/GenBank/DDBJ databases">
        <authorList>
            <person name="Toschakov S.V."/>
        </authorList>
    </citation>
    <scope>NUCLEOTIDE SEQUENCE [LARGE SCALE GENOMIC DNA]</scope>
    <source>
        <strain evidence="2 3">GM2012</strain>
    </source>
</reference>
<sequence>MSESRFIYIGTDSGATTSKVGAVWEDGTTVSTRLLQHPTNAQKGPEAVVRGWVEAVDAFLREQGIGWDRVRGVGLAIPGPFRSYGVLDRSANLPESFAGFNVHEHYRNALSAKAGRPIPVTVGNDGDLGGVGEAQRVRGSGTGSVVMLAPGSGLGCAYVDGRGLPLTGDSLAGMEGGHMPAPLQVLGVPAYPCGCGRTWGCIEVYTTLAGLPRLLEAKLAEYPNHELARSDRPMKERAFALRGLAQRGDELALSIFDFQAKALGLHVANLAMALDPSYFVIGGGLMDPEATTDAFRERYLRIVRESADPFLFPNQRASMRIVPATLGDLSQAIGAALVALYRDRP</sequence>
<dbReference type="Pfam" id="PF00480">
    <property type="entry name" value="ROK"/>
    <property type="match status" value="1"/>
</dbReference>
<comment type="similarity">
    <text evidence="1">Belongs to the ROK (NagC/XylR) family.</text>
</comment>
<proteinExistence type="inferred from homology"/>
<dbReference type="RefSeq" id="WP_126726375.1">
    <property type="nucleotide sequence ID" value="NZ_RYZH01000030.1"/>
</dbReference>
<evidence type="ECO:0000313" key="2">
    <source>
        <dbReference type="EMBL" id="RUL86713.1"/>
    </source>
</evidence>
<evidence type="ECO:0000256" key="1">
    <source>
        <dbReference type="ARBA" id="ARBA00006479"/>
    </source>
</evidence>
<accession>A0A432MHX3</accession>
<dbReference type="SUPFAM" id="SSF53067">
    <property type="entry name" value="Actin-like ATPase domain"/>
    <property type="match status" value="1"/>
</dbReference>
<dbReference type="InterPro" id="IPR000600">
    <property type="entry name" value="ROK"/>
</dbReference>
<reference evidence="2 3" key="2">
    <citation type="submission" date="2019-01" db="EMBL/GenBank/DDBJ databases">
        <title>Tautonia sociabilis, a novel thermotolerant planctomycete of Isosphaeraceae family, isolated from a 4000 m deep subterranean habitat.</title>
        <authorList>
            <person name="Kovaleva O.L."/>
            <person name="Elcheninov A.G."/>
            <person name="Van Heerden E."/>
            <person name="Toshchakov S.V."/>
            <person name="Novikov A."/>
            <person name="Bonch-Osmolovskaya E.A."/>
            <person name="Kublanov I.V."/>
        </authorList>
    </citation>
    <scope>NUCLEOTIDE SEQUENCE [LARGE SCALE GENOMIC DNA]</scope>
    <source>
        <strain evidence="2 3">GM2012</strain>
    </source>
</reference>
<dbReference type="OrthoDB" id="241306at2"/>
<dbReference type="Proteomes" id="UP000280296">
    <property type="component" value="Unassembled WGS sequence"/>
</dbReference>
<dbReference type="Gene3D" id="3.30.420.40">
    <property type="match status" value="2"/>
</dbReference>
<protein>
    <submittedName>
        <fullName evidence="2">ROK family protein</fullName>
    </submittedName>
</protein>